<evidence type="ECO:0000313" key="2">
    <source>
        <dbReference type="Proteomes" id="UP000438476"/>
    </source>
</evidence>
<protein>
    <submittedName>
        <fullName evidence="1">Uncharacterized protein</fullName>
    </submittedName>
</protein>
<organism evidence="1 2">
    <name type="scientific">Altericroceibacterium endophyticum</name>
    <dbReference type="NCBI Taxonomy" id="1808508"/>
    <lineage>
        <taxon>Bacteria</taxon>
        <taxon>Pseudomonadati</taxon>
        <taxon>Pseudomonadota</taxon>
        <taxon>Alphaproteobacteria</taxon>
        <taxon>Sphingomonadales</taxon>
        <taxon>Erythrobacteraceae</taxon>
        <taxon>Altericroceibacterium</taxon>
    </lineage>
</organism>
<sequence>MQKLVIVEILPEALTSLTMNSGRGAYSLIAGRSSIGALPPKLAELHAQDNAAPRTGRGTAFKPGSSSRTTGLDGVVIKVIPVFLEGLPSARIVKAPSEPVGRGGFQSTISATTRLNSEPESNVCAAAEELRDARDLPPKDSERVGRLRAAILFISIKFPQGRQMQPNDQA</sequence>
<name>A0A6I4T091_9SPHN</name>
<comment type="caution">
    <text evidence="1">The sequence shown here is derived from an EMBL/GenBank/DDBJ whole genome shotgun (WGS) entry which is preliminary data.</text>
</comment>
<proteinExistence type="predicted"/>
<dbReference type="AlphaFoldDB" id="A0A6I4T091"/>
<dbReference type="Proteomes" id="UP000438476">
    <property type="component" value="Unassembled WGS sequence"/>
</dbReference>
<evidence type="ECO:0000313" key="1">
    <source>
        <dbReference type="EMBL" id="MXO64367.1"/>
    </source>
</evidence>
<reference evidence="1 2" key="1">
    <citation type="submission" date="2019-12" db="EMBL/GenBank/DDBJ databases">
        <title>Genomic-based taxomic classification of the family Erythrobacteraceae.</title>
        <authorList>
            <person name="Xu L."/>
        </authorList>
    </citation>
    <scope>NUCLEOTIDE SEQUENCE [LARGE SCALE GENOMIC DNA]</scope>
    <source>
        <strain evidence="1 2">LMG 29518</strain>
    </source>
</reference>
<gene>
    <name evidence="1" type="ORF">GRI91_01160</name>
</gene>
<accession>A0A6I4T091</accession>
<keyword evidence="2" id="KW-1185">Reference proteome</keyword>
<dbReference type="EMBL" id="WTYT01000001">
    <property type="protein sequence ID" value="MXO64367.1"/>
    <property type="molecule type" value="Genomic_DNA"/>
</dbReference>